<dbReference type="EMBL" id="CP002869">
    <property type="protein sequence ID" value="AEI45545.1"/>
    <property type="molecule type" value="Genomic_DNA"/>
</dbReference>
<accession>F8FKF2</accession>
<evidence type="ECO:0000313" key="2">
    <source>
        <dbReference type="Proteomes" id="UP000006620"/>
    </source>
</evidence>
<name>F8FKF2_PAEMK</name>
<dbReference type="KEGG" id="pms:KNP414_07033"/>
<reference evidence="2" key="1">
    <citation type="submission" date="2011-06" db="EMBL/GenBank/DDBJ databases">
        <title>Complete genome sequence of Paenibacillus mucilaginosus KNP414.</title>
        <authorList>
            <person name="Wang J."/>
            <person name="Hu S."/>
            <person name="Hu X."/>
            <person name="Zhang B."/>
            <person name="Dong D."/>
            <person name="Zhang S."/>
            <person name="Zhao K."/>
            <person name="Wu D."/>
        </authorList>
    </citation>
    <scope>NUCLEOTIDE SEQUENCE [LARGE SCALE GENOMIC DNA]</scope>
    <source>
        <strain evidence="2">KNP414</strain>
    </source>
</reference>
<proteinExistence type="predicted"/>
<protein>
    <submittedName>
        <fullName evidence="1">Uncharacterized protein</fullName>
    </submittedName>
</protein>
<reference evidence="1 2" key="2">
    <citation type="journal article" date="2013" name="Genome Announc.">
        <title>Genome Sequence of Growth-Improving Paenibacillus mucilaginosus Strain KNP414.</title>
        <authorList>
            <person name="Lu J.J."/>
            <person name="Wang J.F."/>
            <person name="Hu X.F."/>
        </authorList>
    </citation>
    <scope>NUCLEOTIDE SEQUENCE [LARGE SCALE GENOMIC DNA]</scope>
    <source>
        <strain evidence="1 2">KNP414</strain>
    </source>
</reference>
<dbReference type="PATRIC" id="fig|1036673.3.peg.6562"/>
<organism evidence="1 2">
    <name type="scientific">Paenibacillus mucilaginosus (strain KNP414)</name>
    <dbReference type="NCBI Taxonomy" id="1036673"/>
    <lineage>
        <taxon>Bacteria</taxon>
        <taxon>Bacillati</taxon>
        <taxon>Bacillota</taxon>
        <taxon>Bacilli</taxon>
        <taxon>Bacillales</taxon>
        <taxon>Paenibacillaceae</taxon>
        <taxon>Paenibacillus</taxon>
    </lineage>
</organism>
<dbReference type="AlphaFoldDB" id="F8FKF2"/>
<dbReference type="Proteomes" id="UP000006620">
    <property type="component" value="Chromosome"/>
</dbReference>
<evidence type="ECO:0000313" key="1">
    <source>
        <dbReference type="EMBL" id="AEI45545.1"/>
    </source>
</evidence>
<dbReference type="HOGENOM" id="CLU_2808360_0_0_9"/>
<sequence>MPSLPCHHNRKAPANPNRAAALRTRVPAHRSASAIPLFAYGVAPLTLLRQPTFRCLFPSGLTGMPDL</sequence>
<gene>
    <name evidence="1" type="ordered locus">KNP414_07033</name>
</gene>